<sequence>MYKKMRYLVPLMQAKKRYGDKRAVAAPYNLNFIQNKCGFVEWYLIKRRYWLICVRAMRGDAGAKAKKSPTGQGGAQGMVSLNSG</sequence>
<comment type="caution">
    <text evidence="2">The sequence shown here is derived from an EMBL/GenBank/DDBJ whole genome shotgun (WGS) entry which is preliminary data.</text>
</comment>
<evidence type="ECO:0000313" key="2">
    <source>
        <dbReference type="EMBL" id="MDZ7279105.1"/>
    </source>
</evidence>
<organism evidence="2 3">
    <name type="scientific">Pantoea eucrina</name>
    <dbReference type="NCBI Taxonomy" id="472693"/>
    <lineage>
        <taxon>Bacteria</taxon>
        <taxon>Pseudomonadati</taxon>
        <taxon>Pseudomonadota</taxon>
        <taxon>Gammaproteobacteria</taxon>
        <taxon>Enterobacterales</taxon>
        <taxon>Erwiniaceae</taxon>
        <taxon>Pantoea</taxon>
    </lineage>
</organism>
<dbReference type="RefSeq" id="WP_322542994.1">
    <property type="nucleotide sequence ID" value="NZ_JAOBTT010000001.1"/>
</dbReference>
<accession>A0ABU5LGN4</accession>
<dbReference type="EMBL" id="JAOBTT010000001">
    <property type="protein sequence ID" value="MDZ7279105.1"/>
    <property type="molecule type" value="Genomic_DNA"/>
</dbReference>
<proteinExistence type="predicted"/>
<evidence type="ECO:0000256" key="1">
    <source>
        <dbReference type="SAM" id="MobiDB-lite"/>
    </source>
</evidence>
<gene>
    <name evidence="2" type="ORF">N4G40_12605</name>
</gene>
<dbReference type="Proteomes" id="UP001288620">
    <property type="component" value="Unassembled WGS sequence"/>
</dbReference>
<protein>
    <submittedName>
        <fullName evidence="2">Uncharacterized protein</fullName>
    </submittedName>
</protein>
<keyword evidence="3" id="KW-1185">Reference proteome</keyword>
<evidence type="ECO:0000313" key="3">
    <source>
        <dbReference type="Proteomes" id="UP001288620"/>
    </source>
</evidence>
<reference evidence="3" key="1">
    <citation type="submission" date="2023-07" db="EMBL/GenBank/DDBJ databases">
        <title>Structural and functional analysis of rice phyllospheric bacteria for their antimicrobial properties and defense elicitation against blast disease.</title>
        <authorList>
            <person name="Sahu K.P."/>
            <person name="Asharani P."/>
            <person name="Kumar M."/>
            <person name="Reddy B."/>
            <person name="Kumar A."/>
        </authorList>
    </citation>
    <scope>NUCLEOTIDE SEQUENCE [LARGE SCALE GENOMIC DNA]</scope>
    <source>
        <strain evidence="3">OsEp_Plm_30P10</strain>
    </source>
</reference>
<name>A0ABU5LGN4_9GAMM</name>
<feature type="region of interest" description="Disordered" evidence="1">
    <location>
        <begin position="60"/>
        <end position="84"/>
    </location>
</feature>